<evidence type="ECO:0000313" key="2">
    <source>
        <dbReference type="Proteomes" id="UP001430290"/>
    </source>
</evidence>
<accession>A0ABS7TGG4</accession>
<reference evidence="1" key="1">
    <citation type="submission" date="2021-09" db="EMBL/GenBank/DDBJ databases">
        <authorList>
            <person name="Wu T."/>
            <person name="Guo S.Z."/>
        </authorList>
    </citation>
    <scope>NUCLEOTIDE SEQUENCE</scope>
    <source>
        <strain evidence="1">RSS-23</strain>
    </source>
</reference>
<dbReference type="InterPro" id="IPR007433">
    <property type="entry name" value="DUF481"/>
</dbReference>
<sequence>MLDAATPLLLWLALTAPPTAIPTPALPLLQPEVVQRLIDPPRCLAAQCVNGEWQRGAMVSIPAGQRRIDANDLPGSGSRLRLSGNRPDWVKAQGSNARVGMQYGVQAVQTKDTSLKMSVDTGYRMKGYADDGIAGTGPILRGQVEWQQTLSKRTRLSQTTRLETGQRGTYLRNSLQVKTQLLPALTFSSGVEVSRDSNLVGRNKTDATMNLRYAF</sequence>
<comment type="caution">
    <text evidence="1">The sequence shown here is derived from an EMBL/GenBank/DDBJ whole genome shotgun (WGS) entry which is preliminary data.</text>
</comment>
<dbReference type="Pfam" id="PF04338">
    <property type="entry name" value="DUF481"/>
    <property type="match status" value="1"/>
</dbReference>
<gene>
    <name evidence="1" type="ORF">K7B09_11245</name>
</gene>
<organism evidence="1 2">
    <name type="scientific">Thermomonas beijingensis</name>
    <dbReference type="NCBI Taxonomy" id="2872701"/>
    <lineage>
        <taxon>Bacteria</taxon>
        <taxon>Pseudomonadati</taxon>
        <taxon>Pseudomonadota</taxon>
        <taxon>Gammaproteobacteria</taxon>
        <taxon>Lysobacterales</taxon>
        <taxon>Lysobacteraceae</taxon>
        <taxon>Thermomonas</taxon>
    </lineage>
</organism>
<keyword evidence="2" id="KW-1185">Reference proteome</keyword>
<evidence type="ECO:0000313" key="1">
    <source>
        <dbReference type="EMBL" id="MBZ4186895.1"/>
    </source>
</evidence>
<dbReference type="RefSeq" id="WP_223629572.1">
    <property type="nucleotide sequence ID" value="NZ_JAIQDJ010000008.1"/>
</dbReference>
<name>A0ABS7TGG4_9GAMM</name>
<protein>
    <submittedName>
        <fullName evidence="1">DUF481 domain-containing protein</fullName>
    </submittedName>
</protein>
<dbReference type="Proteomes" id="UP001430290">
    <property type="component" value="Unassembled WGS sequence"/>
</dbReference>
<proteinExistence type="predicted"/>
<dbReference type="EMBL" id="JAIQDJ010000008">
    <property type="protein sequence ID" value="MBZ4186895.1"/>
    <property type="molecule type" value="Genomic_DNA"/>
</dbReference>